<dbReference type="EMBL" id="NMUH01003619">
    <property type="protein sequence ID" value="MQM06417.1"/>
    <property type="molecule type" value="Genomic_DNA"/>
</dbReference>
<dbReference type="PRINTS" id="PR00131">
    <property type="entry name" value="GLHYDRLASE1"/>
</dbReference>
<evidence type="ECO:0000313" key="5">
    <source>
        <dbReference type="EMBL" id="MQM06417.1"/>
    </source>
</evidence>
<organism evidence="5 6">
    <name type="scientific">Colocasia esculenta</name>
    <name type="common">Wild taro</name>
    <name type="synonym">Arum esculentum</name>
    <dbReference type="NCBI Taxonomy" id="4460"/>
    <lineage>
        <taxon>Eukaryota</taxon>
        <taxon>Viridiplantae</taxon>
        <taxon>Streptophyta</taxon>
        <taxon>Embryophyta</taxon>
        <taxon>Tracheophyta</taxon>
        <taxon>Spermatophyta</taxon>
        <taxon>Magnoliopsida</taxon>
        <taxon>Liliopsida</taxon>
        <taxon>Araceae</taxon>
        <taxon>Aroideae</taxon>
        <taxon>Colocasieae</taxon>
        <taxon>Colocasia</taxon>
    </lineage>
</organism>
<evidence type="ECO:0000256" key="3">
    <source>
        <dbReference type="ARBA" id="ARBA00023295"/>
    </source>
</evidence>
<comment type="caution">
    <text evidence="5">The sequence shown here is derived from an EMBL/GenBank/DDBJ whole genome shotgun (WGS) entry which is preliminary data.</text>
</comment>
<keyword evidence="6" id="KW-1185">Reference proteome</keyword>
<evidence type="ECO:0000256" key="2">
    <source>
        <dbReference type="ARBA" id="ARBA00022801"/>
    </source>
</evidence>
<dbReference type="GO" id="GO:0005975">
    <property type="term" value="P:carbohydrate metabolic process"/>
    <property type="evidence" value="ECO:0007669"/>
    <property type="project" value="InterPro"/>
</dbReference>
<evidence type="ECO:0000313" key="6">
    <source>
        <dbReference type="Proteomes" id="UP000652761"/>
    </source>
</evidence>
<evidence type="ECO:0000256" key="4">
    <source>
        <dbReference type="RuleBase" id="RU003690"/>
    </source>
</evidence>
<comment type="similarity">
    <text evidence="1 4">Belongs to the glycosyl hydrolase 1 family.</text>
</comment>
<dbReference type="Proteomes" id="UP000652761">
    <property type="component" value="Unassembled WGS sequence"/>
</dbReference>
<sequence length="169" mass="18237">MSHGSWRARPITGETGPLQIYELTPPAPLALDGLKVLIAASEGILLAAPRLGELMGQEVACERTPPAALRPSGPKGSASVRAVSEALGISPSGVGVALLPLLALREGVNVKGYFAWSLMDNFEWSCGYTQRYGLVYVDYKQNMTRHKKKSAIWFQKLLMGENPNLLAAM</sequence>
<keyword evidence="3" id="KW-0326">Glycosidase</keyword>
<proteinExistence type="inferred from homology"/>
<dbReference type="PANTHER" id="PTHR10353:SF36">
    <property type="entry name" value="LP05116P"/>
    <property type="match status" value="1"/>
</dbReference>
<accession>A0A843WG38</accession>
<gene>
    <name evidence="5" type="ORF">Taro_039242</name>
</gene>
<dbReference type="InterPro" id="IPR001360">
    <property type="entry name" value="Glyco_hydro_1"/>
</dbReference>
<dbReference type="PANTHER" id="PTHR10353">
    <property type="entry name" value="GLYCOSYL HYDROLASE"/>
    <property type="match status" value="1"/>
</dbReference>
<dbReference type="SUPFAM" id="SSF51445">
    <property type="entry name" value="(Trans)glycosidases"/>
    <property type="match status" value="1"/>
</dbReference>
<dbReference type="OrthoDB" id="65569at2759"/>
<dbReference type="Pfam" id="PF00232">
    <property type="entry name" value="Glyco_hydro_1"/>
    <property type="match status" value="1"/>
</dbReference>
<name>A0A843WG38_COLES</name>
<dbReference type="GO" id="GO:0008422">
    <property type="term" value="F:beta-glucosidase activity"/>
    <property type="evidence" value="ECO:0007669"/>
    <property type="project" value="UniProtKB-ARBA"/>
</dbReference>
<dbReference type="InterPro" id="IPR017853">
    <property type="entry name" value="GH"/>
</dbReference>
<evidence type="ECO:0000256" key="1">
    <source>
        <dbReference type="ARBA" id="ARBA00010838"/>
    </source>
</evidence>
<dbReference type="Gene3D" id="3.20.20.80">
    <property type="entry name" value="Glycosidases"/>
    <property type="match status" value="1"/>
</dbReference>
<keyword evidence="2" id="KW-0378">Hydrolase</keyword>
<dbReference type="AlphaFoldDB" id="A0A843WG38"/>
<protein>
    <recommendedName>
        <fullName evidence="7">Beta-glucosidase</fullName>
    </recommendedName>
</protein>
<evidence type="ECO:0008006" key="7">
    <source>
        <dbReference type="Google" id="ProtNLM"/>
    </source>
</evidence>
<reference evidence="5" key="1">
    <citation type="submission" date="2017-07" db="EMBL/GenBank/DDBJ databases">
        <title>Taro Niue Genome Assembly and Annotation.</title>
        <authorList>
            <person name="Atibalentja N."/>
            <person name="Keating K."/>
            <person name="Fields C.J."/>
        </authorList>
    </citation>
    <scope>NUCLEOTIDE SEQUENCE</scope>
    <source>
        <strain evidence="5">Niue_2</strain>
        <tissue evidence="5">Leaf</tissue>
    </source>
</reference>